<dbReference type="PANTHER" id="PTHR33232">
    <property type="entry name" value="PROTEIN SIEVE ELEMENT OCCLUSION B-LIKE"/>
    <property type="match status" value="1"/>
</dbReference>
<organism evidence="3 4">
    <name type="scientific">Quillaja saponaria</name>
    <name type="common">Soap bark tree</name>
    <dbReference type="NCBI Taxonomy" id="32244"/>
    <lineage>
        <taxon>Eukaryota</taxon>
        <taxon>Viridiplantae</taxon>
        <taxon>Streptophyta</taxon>
        <taxon>Embryophyta</taxon>
        <taxon>Tracheophyta</taxon>
        <taxon>Spermatophyta</taxon>
        <taxon>Magnoliopsida</taxon>
        <taxon>eudicotyledons</taxon>
        <taxon>Gunneridae</taxon>
        <taxon>Pentapetalae</taxon>
        <taxon>rosids</taxon>
        <taxon>fabids</taxon>
        <taxon>Fabales</taxon>
        <taxon>Quillajaceae</taxon>
        <taxon>Quillaja</taxon>
    </lineage>
</organism>
<dbReference type="Pfam" id="PF14577">
    <property type="entry name" value="SEO_C"/>
    <property type="match status" value="1"/>
</dbReference>
<dbReference type="EMBL" id="JARAOO010000002">
    <property type="protein sequence ID" value="KAJ7979932.1"/>
    <property type="molecule type" value="Genomic_DNA"/>
</dbReference>
<comment type="caution">
    <text evidence="3">The sequence shown here is derived from an EMBL/GenBank/DDBJ whole genome shotgun (WGS) entry which is preliminary data.</text>
</comment>
<name>A0AAD7QE99_QUISA</name>
<dbReference type="KEGG" id="qsa:O6P43_003274"/>
<dbReference type="Proteomes" id="UP001163823">
    <property type="component" value="Chromosome 2"/>
</dbReference>
<accession>A0AAD7QE99</accession>
<dbReference type="InterPro" id="IPR039299">
    <property type="entry name" value="SEOA"/>
</dbReference>
<evidence type="ECO:0000313" key="3">
    <source>
        <dbReference type="EMBL" id="KAJ7979932.1"/>
    </source>
</evidence>
<sequence>MAGKLLTKISLHHTESSEVNPLTLSDDQILEQIYGTHVHSDEKFDVDSLFIVVDNILDRSTHIVDSIVQGTQANIDHSDEKLPKPSFVTPFCTLKQVACQMTCKGPGEEIAHKTTLAILNKLSSYSWDAKAVLTLGAFALDYGEFWLLAQTNQVNHLAKSIGVLRGVPVITKPAGLQKHRQAITELNNVIKATLQVIETIFELEKLSHYDTKDVPALASSMDQIPVDAYWAIITVVACATQINCLIRDGQHTQELSHFGQKLNIIISKLRNQLKVCNLQIEEAEYQRKLRKLFQTPTEILEVFKVLIFWKGDKQPLYDGSTKTSVDIEVLRKKHVLMFFSGLDITDEEISILKPIHEALKRDNQYKIVWIPIVEQWTEELRKRYEILKARMTWYVVPNFSNVAAIKFIKEEWHFKGKPIIVVTNPQGKVQHPNAMHMIKLWGIRGFPFTTTVEETLSRELHWVSSVAHRVHPNVATWIKEEKYIFFYGGKDSDWAQNFAKYANGLANDAILKEAKIYIELVHVGKNTKGEHDHNILANFWSSIESLFITKAHKHLDPVTQEVQKLLSYKNESGWALLSKGSTVVISGHGTTFLKTLEEFGKWRELVSKKGFEIALKEHHEKVLHSCRPCSHLEIANVVGKIPEVIKCPECYRRMDTFISYKCCHNGSTANGPH</sequence>
<keyword evidence="4" id="KW-1185">Reference proteome</keyword>
<proteinExistence type="predicted"/>
<evidence type="ECO:0000259" key="1">
    <source>
        <dbReference type="Pfam" id="PF14576"/>
    </source>
</evidence>
<reference evidence="3" key="1">
    <citation type="journal article" date="2023" name="Science">
        <title>Elucidation of the pathway for biosynthesis of saponin adjuvants from the soapbark tree.</title>
        <authorList>
            <person name="Reed J."/>
            <person name="Orme A."/>
            <person name="El-Demerdash A."/>
            <person name="Owen C."/>
            <person name="Martin L.B.B."/>
            <person name="Misra R.C."/>
            <person name="Kikuchi S."/>
            <person name="Rejzek M."/>
            <person name="Martin A.C."/>
            <person name="Harkess A."/>
            <person name="Leebens-Mack J."/>
            <person name="Louveau T."/>
            <person name="Stephenson M.J."/>
            <person name="Osbourn A."/>
        </authorList>
    </citation>
    <scope>NUCLEOTIDE SEQUENCE</scope>
    <source>
        <strain evidence="3">S10</strain>
    </source>
</reference>
<feature type="domain" description="Sieve element occlusion C-terminal" evidence="2">
    <location>
        <begin position="454"/>
        <end position="664"/>
    </location>
</feature>
<dbReference type="GO" id="GO:0010088">
    <property type="term" value="P:phloem development"/>
    <property type="evidence" value="ECO:0007669"/>
    <property type="project" value="InterPro"/>
</dbReference>
<dbReference type="AlphaFoldDB" id="A0AAD7QE99"/>
<evidence type="ECO:0000313" key="4">
    <source>
        <dbReference type="Proteomes" id="UP001163823"/>
    </source>
</evidence>
<protein>
    <submittedName>
        <fullName evidence="3">Protein SIEVE ELEMENT OCCLUSION B</fullName>
    </submittedName>
</protein>
<feature type="domain" description="Sieve element occlusion N-terminal" evidence="1">
    <location>
        <begin position="25"/>
        <end position="296"/>
    </location>
</feature>
<dbReference type="PANTHER" id="PTHR33232:SF18">
    <property type="entry name" value="PROTEIN SIEVE ELEMENT OCCLUSION B-LIKE"/>
    <property type="match status" value="1"/>
</dbReference>
<gene>
    <name evidence="3" type="ORF">O6P43_003274</name>
</gene>
<dbReference type="Pfam" id="PF14576">
    <property type="entry name" value="SEO_N"/>
    <property type="match status" value="1"/>
</dbReference>
<dbReference type="InterPro" id="IPR027944">
    <property type="entry name" value="SEO_C"/>
</dbReference>
<dbReference type="Gene3D" id="3.40.30.10">
    <property type="entry name" value="Glutaredoxin"/>
    <property type="match status" value="1"/>
</dbReference>
<dbReference type="InterPro" id="IPR027942">
    <property type="entry name" value="SEO_N"/>
</dbReference>
<evidence type="ECO:0000259" key="2">
    <source>
        <dbReference type="Pfam" id="PF14577"/>
    </source>
</evidence>